<sequence length="111" mass="12448">MSPKAIKKASIGLSLDWRGGGKHFKMLKRCGARKGYLESLEVCASENIVRSLGPKSNRISSLTCISCSEMYISRHHRFITPTPQVFMFLYTFVRTPNPLNGHNVKSACQTK</sequence>
<reference evidence="2" key="1">
    <citation type="submission" date="2016-11" db="UniProtKB">
        <authorList>
            <consortium name="WormBaseParasite"/>
        </authorList>
    </citation>
    <scope>IDENTIFICATION</scope>
</reference>
<dbReference type="WBParaSite" id="Hba_05146">
    <property type="protein sequence ID" value="Hba_05146"/>
    <property type="gene ID" value="Hba_05146"/>
</dbReference>
<proteinExistence type="predicted"/>
<protein>
    <submittedName>
        <fullName evidence="2">Uncharacterized protein</fullName>
    </submittedName>
</protein>
<dbReference type="Proteomes" id="UP000095283">
    <property type="component" value="Unplaced"/>
</dbReference>
<evidence type="ECO:0000313" key="2">
    <source>
        <dbReference type="WBParaSite" id="Hba_05146"/>
    </source>
</evidence>
<keyword evidence="1" id="KW-1185">Reference proteome</keyword>
<evidence type="ECO:0000313" key="1">
    <source>
        <dbReference type="Proteomes" id="UP000095283"/>
    </source>
</evidence>
<dbReference type="AlphaFoldDB" id="A0A1I7WJF1"/>
<accession>A0A1I7WJF1</accession>
<organism evidence="1 2">
    <name type="scientific">Heterorhabditis bacteriophora</name>
    <name type="common">Entomopathogenic nematode worm</name>
    <dbReference type="NCBI Taxonomy" id="37862"/>
    <lineage>
        <taxon>Eukaryota</taxon>
        <taxon>Metazoa</taxon>
        <taxon>Ecdysozoa</taxon>
        <taxon>Nematoda</taxon>
        <taxon>Chromadorea</taxon>
        <taxon>Rhabditida</taxon>
        <taxon>Rhabditina</taxon>
        <taxon>Rhabditomorpha</taxon>
        <taxon>Strongyloidea</taxon>
        <taxon>Heterorhabditidae</taxon>
        <taxon>Heterorhabditis</taxon>
    </lineage>
</organism>
<name>A0A1I7WJF1_HETBA</name>